<proteinExistence type="predicted"/>
<accession>A0AAD1UMV2</accession>
<keyword evidence="1" id="KW-0732">Signal</keyword>
<feature type="signal peptide" evidence="1">
    <location>
        <begin position="1"/>
        <end position="21"/>
    </location>
</feature>
<dbReference type="EMBL" id="CAMPGE010013714">
    <property type="protein sequence ID" value="CAI2372428.1"/>
    <property type="molecule type" value="Genomic_DNA"/>
</dbReference>
<evidence type="ECO:0000313" key="4">
    <source>
        <dbReference type="Proteomes" id="UP001295684"/>
    </source>
</evidence>
<name>A0AAD1UMV2_EUPCR</name>
<comment type="caution">
    <text evidence="3">The sequence shown here is derived from an EMBL/GenBank/DDBJ whole genome shotgun (WGS) entry which is preliminary data.</text>
</comment>
<dbReference type="InterPro" id="IPR029058">
    <property type="entry name" value="AB_hydrolase_fold"/>
</dbReference>
<organism evidence="3 4">
    <name type="scientific">Euplotes crassus</name>
    <dbReference type="NCBI Taxonomy" id="5936"/>
    <lineage>
        <taxon>Eukaryota</taxon>
        <taxon>Sar</taxon>
        <taxon>Alveolata</taxon>
        <taxon>Ciliophora</taxon>
        <taxon>Intramacronucleata</taxon>
        <taxon>Spirotrichea</taxon>
        <taxon>Hypotrichia</taxon>
        <taxon>Euplotida</taxon>
        <taxon>Euplotidae</taxon>
        <taxon>Moneuplotes</taxon>
    </lineage>
</organism>
<gene>
    <name evidence="3" type="ORF">ECRASSUSDP1_LOCUS13758</name>
</gene>
<dbReference type="AlphaFoldDB" id="A0AAD1UMV2"/>
<dbReference type="PANTHER" id="PTHR11005">
    <property type="entry name" value="LYSOSOMAL ACID LIPASE-RELATED"/>
    <property type="match status" value="1"/>
</dbReference>
<dbReference type="Gene3D" id="3.40.50.1820">
    <property type="entry name" value="alpha/beta hydrolase"/>
    <property type="match status" value="1"/>
</dbReference>
<evidence type="ECO:0000259" key="2">
    <source>
        <dbReference type="Pfam" id="PF04083"/>
    </source>
</evidence>
<dbReference type="Pfam" id="PF04083">
    <property type="entry name" value="Abhydro_lipase"/>
    <property type="match status" value="1"/>
</dbReference>
<dbReference type="SUPFAM" id="SSF53474">
    <property type="entry name" value="alpha/beta-Hydrolases"/>
    <property type="match status" value="1"/>
</dbReference>
<protein>
    <recommendedName>
        <fullName evidence="2">Partial AB-hydrolase lipase domain-containing protein</fullName>
    </recommendedName>
</protein>
<keyword evidence="4" id="KW-1185">Reference proteome</keyword>
<feature type="domain" description="Partial AB-hydrolase lipase" evidence="2">
    <location>
        <begin position="29"/>
        <end position="88"/>
    </location>
</feature>
<dbReference type="InterPro" id="IPR006693">
    <property type="entry name" value="AB_hydrolase_lipase"/>
</dbReference>
<dbReference type="GO" id="GO:0006629">
    <property type="term" value="P:lipid metabolic process"/>
    <property type="evidence" value="ECO:0007669"/>
    <property type="project" value="InterPro"/>
</dbReference>
<feature type="chain" id="PRO_5042138968" description="Partial AB-hydrolase lipase domain-containing protein" evidence="1">
    <location>
        <begin position="22"/>
        <end position="388"/>
    </location>
</feature>
<dbReference type="Proteomes" id="UP001295684">
    <property type="component" value="Unassembled WGS sequence"/>
</dbReference>
<reference evidence="3" key="1">
    <citation type="submission" date="2023-07" db="EMBL/GenBank/DDBJ databases">
        <authorList>
            <consortium name="AG Swart"/>
            <person name="Singh M."/>
            <person name="Singh A."/>
            <person name="Seah K."/>
            <person name="Emmerich C."/>
        </authorList>
    </citation>
    <scope>NUCLEOTIDE SEQUENCE</scope>
    <source>
        <strain evidence="3">DP1</strain>
    </source>
</reference>
<evidence type="ECO:0000313" key="3">
    <source>
        <dbReference type="EMBL" id="CAI2372428.1"/>
    </source>
</evidence>
<evidence type="ECO:0000256" key="1">
    <source>
        <dbReference type="SAM" id="SignalP"/>
    </source>
</evidence>
<sequence length="388" mass="43367">MSLGYTITLVLLCGILSCSLAQPDGALTVAQRCERYGFGYEEYQITTEDGYINTLMRIPSTPGSQQAAGKPPLYFIHATPFSSEDFTARGPEDSPAFHFANLGYDVWLNNWRGSIHSRGHVQYDPQTDHEYWNYDLVDMRYDLLADIMFILNTTEYDRLSTYAFSMGGTTLAYAMAIEAEFFASRIGVAALMATPISYAHTNNFNYAIAGNYPWILTLFGGNSGIYHGPGGLLDFVQRNICAPFPTLCMILGGQDPNSDDLEGFSNLMMQGGRGESTRMTTHFVQSARTGRVSYFDYGAQGNLEVYGTEEAPLIPLQNTDNPVALLYSEEDPGSNPIDIEQYIDLLGDNCVFYQYYDVTHTGFLVSENFPFYPDLEELYETFRGEITV</sequence>